<gene>
    <name evidence="1" type="ORF">EI16_00710</name>
</gene>
<protein>
    <submittedName>
        <fullName evidence="1">Uncharacterized protein</fullName>
    </submittedName>
</protein>
<keyword evidence="2" id="KW-1185">Reference proteome</keyword>
<reference evidence="1 2" key="1">
    <citation type="submission" date="2014-04" db="EMBL/GenBank/DDBJ databases">
        <title>Draft genome sequence of Hydrogenovibrio marinus MH-110, a model organism for aerobic H2 metabolism.</title>
        <authorList>
            <person name="Cha H.J."/>
            <person name="Jo B.H."/>
            <person name="Hwang B.H."/>
        </authorList>
    </citation>
    <scope>NUCLEOTIDE SEQUENCE [LARGE SCALE GENOMIC DNA]</scope>
    <source>
        <strain evidence="1 2">MH-110</strain>
    </source>
</reference>
<accession>A0A066ZXN4</accession>
<dbReference type="AlphaFoldDB" id="A0A066ZXN4"/>
<comment type="caution">
    <text evidence="1">The sequence shown here is derived from an EMBL/GenBank/DDBJ whole genome shotgun (WGS) entry which is preliminary data.</text>
</comment>
<evidence type="ECO:0000313" key="1">
    <source>
        <dbReference type="EMBL" id="KDN94870.1"/>
    </source>
</evidence>
<evidence type="ECO:0000313" key="2">
    <source>
        <dbReference type="Proteomes" id="UP000027341"/>
    </source>
</evidence>
<organism evidence="1 2">
    <name type="scientific">Hydrogenovibrio marinus</name>
    <dbReference type="NCBI Taxonomy" id="28885"/>
    <lineage>
        <taxon>Bacteria</taxon>
        <taxon>Pseudomonadati</taxon>
        <taxon>Pseudomonadota</taxon>
        <taxon>Gammaproteobacteria</taxon>
        <taxon>Thiotrichales</taxon>
        <taxon>Piscirickettsiaceae</taxon>
        <taxon>Hydrogenovibrio</taxon>
    </lineage>
</organism>
<proteinExistence type="predicted"/>
<sequence length="177" mass="21342">MKENLQKNLIERLESSLITMLESHYGDSRKWETNHFKHYRQYITCMVTQVKEMTDEDFLGNPEHHRLRLGIEITESLALAIDDSDIHPNAKKMLFEILHERAINFEEELIKKRFHKGRGKPQQTYIQNFICYLHEHLGSYEKAVAYTLDTPYIYKDQKRPDFETLLRENRKYRNTHN</sequence>
<dbReference type="Proteomes" id="UP000027341">
    <property type="component" value="Unassembled WGS sequence"/>
</dbReference>
<name>A0A066ZXN4_HYDMR</name>
<dbReference type="STRING" id="28885.EI16_00710"/>
<dbReference type="EMBL" id="JMIU01000001">
    <property type="protein sequence ID" value="KDN94870.1"/>
    <property type="molecule type" value="Genomic_DNA"/>
</dbReference>
<dbReference type="RefSeq" id="WP_029908408.1">
    <property type="nucleotide sequence ID" value="NZ_AP020335.1"/>
</dbReference>